<reference evidence="1 2" key="2">
    <citation type="journal article" date="2022" name="Mol. Biol. Evol.">
        <title>Comparative Genomics Reveals Insights into the Divergent Evolution of Astigmatic Mites and Household Pest Adaptations.</title>
        <authorList>
            <person name="Xiong Q."/>
            <person name="Wan A.T."/>
            <person name="Liu X."/>
            <person name="Fung C.S."/>
            <person name="Xiao X."/>
            <person name="Malainual N."/>
            <person name="Hou J."/>
            <person name="Wang L."/>
            <person name="Wang M."/>
            <person name="Yang K.Y."/>
            <person name="Cui Y."/>
            <person name="Leung E.L."/>
            <person name="Nong W."/>
            <person name="Shin S.K."/>
            <person name="Au S.W."/>
            <person name="Jeong K.Y."/>
            <person name="Chew F.T."/>
            <person name="Hui J.H."/>
            <person name="Leung T.F."/>
            <person name="Tungtrongchitr A."/>
            <person name="Zhong N."/>
            <person name="Liu Z."/>
            <person name="Tsui S.K."/>
        </authorList>
    </citation>
    <scope>NUCLEOTIDE SEQUENCE [LARGE SCALE GENOMIC DNA]</scope>
    <source>
        <strain evidence="1">Derp</strain>
    </source>
</reference>
<keyword evidence="2" id="KW-1185">Reference proteome</keyword>
<comment type="caution">
    <text evidence="1">The sequence shown here is derived from an EMBL/GenBank/DDBJ whole genome shotgun (WGS) entry which is preliminary data.</text>
</comment>
<reference evidence="1 2" key="1">
    <citation type="journal article" date="2018" name="J. Allergy Clin. Immunol.">
        <title>High-quality assembly of Dermatophagoides pteronyssinus genome and transcriptome reveals a wide range of novel allergens.</title>
        <authorList>
            <person name="Liu X.Y."/>
            <person name="Yang K.Y."/>
            <person name="Wang M.Q."/>
            <person name="Kwok J.S."/>
            <person name="Zeng X."/>
            <person name="Yang Z."/>
            <person name="Xiao X.J."/>
            <person name="Lau C.P."/>
            <person name="Li Y."/>
            <person name="Huang Z.M."/>
            <person name="Ba J.G."/>
            <person name="Yim A.K."/>
            <person name="Ouyang C.Y."/>
            <person name="Ngai S.M."/>
            <person name="Chan T.F."/>
            <person name="Leung E.L."/>
            <person name="Liu L."/>
            <person name="Liu Z.G."/>
            <person name="Tsui S.K."/>
        </authorList>
    </citation>
    <scope>NUCLEOTIDE SEQUENCE [LARGE SCALE GENOMIC DNA]</scope>
    <source>
        <strain evidence="1">Derp</strain>
    </source>
</reference>
<name>A0ABQ8JNS1_DERPT</name>
<accession>A0ABQ8JNS1</accession>
<evidence type="ECO:0000313" key="2">
    <source>
        <dbReference type="Proteomes" id="UP000887458"/>
    </source>
</evidence>
<protein>
    <submittedName>
        <fullName evidence="1">Uncharacterized protein</fullName>
    </submittedName>
</protein>
<evidence type="ECO:0000313" key="1">
    <source>
        <dbReference type="EMBL" id="KAH9423956.1"/>
    </source>
</evidence>
<dbReference type="EMBL" id="NJHN03000031">
    <property type="protein sequence ID" value="KAH9423956.1"/>
    <property type="molecule type" value="Genomic_DNA"/>
</dbReference>
<dbReference type="Proteomes" id="UP000887458">
    <property type="component" value="Unassembled WGS sequence"/>
</dbReference>
<organism evidence="1 2">
    <name type="scientific">Dermatophagoides pteronyssinus</name>
    <name type="common">European house dust mite</name>
    <dbReference type="NCBI Taxonomy" id="6956"/>
    <lineage>
        <taxon>Eukaryota</taxon>
        <taxon>Metazoa</taxon>
        <taxon>Ecdysozoa</taxon>
        <taxon>Arthropoda</taxon>
        <taxon>Chelicerata</taxon>
        <taxon>Arachnida</taxon>
        <taxon>Acari</taxon>
        <taxon>Acariformes</taxon>
        <taxon>Sarcoptiformes</taxon>
        <taxon>Astigmata</taxon>
        <taxon>Psoroptidia</taxon>
        <taxon>Analgoidea</taxon>
        <taxon>Pyroglyphidae</taxon>
        <taxon>Dermatophagoidinae</taxon>
        <taxon>Dermatophagoides</taxon>
    </lineage>
</organism>
<gene>
    <name evidence="1" type="ORF">DERP_005541</name>
</gene>
<proteinExistence type="predicted"/>
<sequence>MHDKKYSFPFSFYPLVRDQNETKQKKIFVMELRGFKQGGKQLPFNMDSAKLVDKFFPMKMK</sequence>